<feature type="compositionally biased region" description="Basic and acidic residues" evidence="8">
    <location>
        <begin position="191"/>
        <end position="216"/>
    </location>
</feature>
<keyword evidence="7" id="KW-0175">Coiled coil</keyword>
<keyword evidence="5 6" id="KW-0539">Nucleus</keyword>
<feature type="compositionally biased region" description="Polar residues" evidence="8">
    <location>
        <begin position="1"/>
        <end position="11"/>
    </location>
</feature>
<evidence type="ECO:0000256" key="2">
    <source>
        <dbReference type="ARBA" id="ARBA00004604"/>
    </source>
</evidence>
<feature type="coiled-coil region" evidence="7">
    <location>
        <begin position="102"/>
        <end position="129"/>
    </location>
</feature>
<dbReference type="GO" id="GO:0006364">
    <property type="term" value="P:rRNA processing"/>
    <property type="evidence" value="ECO:0007669"/>
    <property type="project" value="UniProtKB-UniRule"/>
</dbReference>
<dbReference type="EMBL" id="JAGMWT010000021">
    <property type="protein sequence ID" value="KAH7112455.1"/>
    <property type="molecule type" value="Genomic_DNA"/>
</dbReference>
<feature type="region of interest" description="Disordered" evidence="8">
    <location>
        <begin position="1"/>
        <end position="21"/>
    </location>
</feature>
<evidence type="ECO:0000256" key="4">
    <source>
        <dbReference type="ARBA" id="ARBA00022552"/>
    </source>
</evidence>
<evidence type="ECO:0000256" key="5">
    <source>
        <dbReference type="ARBA" id="ARBA00023242"/>
    </source>
</evidence>
<gene>
    <name evidence="9" type="ORF">B0J11DRAFT_184175</name>
</gene>
<dbReference type="Pfam" id="PF03998">
    <property type="entry name" value="Utp11"/>
    <property type="match status" value="1"/>
</dbReference>
<sequence>MPAYQWANSVQRRPHKERAQVGEKQKWGLLEKRKDYKLRAKDYREKKQKLRILKQKATDRNPDEFSYKMLSSTVDKAGRKVADRGNSSLNIDVAKLLKTQDANYIRTMLQMIRKEKEELEQRVMLSDKKIQTLGSKSKKAKHTAFVGDVDEQEDFDPEEWSSAGKPQVIVPELEEDEEQDEASRPKKLSKKQQDAQKLAEKEELSRESKRERTHERVLAHLKGLKTKEKDLMTAERELELQRAKMSGSIGGVNKSGVKYKIRERKR</sequence>
<dbReference type="GO" id="GO:0032040">
    <property type="term" value="C:small-subunit processome"/>
    <property type="evidence" value="ECO:0007669"/>
    <property type="project" value="UniProtKB-UniRule"/>
</dbReference>
<comment type="similarity">
    <text evidence="3 6">Belongs to the UTP11 family.</text>
</comment>
<dbReference type="OrthoDB" id="29058at2759"/>
<dbReference type="PIRSF" id="PIRSF015952">
    <property type="entry name" value="U3snoRNP11"/>
    <property type="match status" value="1"/>
</dbReference>
<accession>A0A9P9D2V5</accession>
<dbReference type="PANTHER" id="PTHR12838:SF0">
    <property type="entry name" value="U3 SMALL NUCLEOLAR RNA-ASSOCIATED PROTEIN 11-RELATED"/>
    <property type="match status" value="1"/>
</dbReference>
<comment type="subcellular location">
    <subcellularLocation>
        <location evidence="2 6">Nucleus</location>
        <location evidence="2 6">Nucleolus</location>
    </subcellularLocation>
</comment>
<dbReference type="AlphaFoldDB" id="A0A9P9D2V5"/>
<comment type="subunit">
    <text evidence="6">Component of the ribosomal small subunit (SSU) processome.</text>
</comment>
<name>A0A9P9D2V5_9PLEO</name>
<dbReference type="InterPro" id="IPR007144">
    <property type="entry name" value="SSU_processome_Utp11"/>
</dbReference>
<dbReference type="Proteomes" id="UP000700596">
    <property type="component" value="Unassembled WGS sequence"/>
</dbReference>
<evidence type="ECO:0000256" key="8">
    <source>
        <dbReference type="SAM" id="MobiDB-lite"/>
    </source>
</evidence>
<feature type="coiled-coil region" evidence="7">
    <location>
        <begin position="33"/>
        <end position="60"/>
    </location>
</feature>
<evidence type="ECO:0000313" key="10">
    <source>
        <dbReference type="Proteomes" id="UP000700596"/>
    </source>
</evidence>
<comment type="function">
    <text evidence="1 6">Involved in nucleolar processing of pre-18S ribosomal RNA.</text>
</comment>
<proteinExistence type="inferred from homology"/>
<keyword evidence="10" id="KW-1185">Reference proteome</keyword>
<evidence type="ECO:0000313" key="9">
    <source>
        <dbReference type="EMBL" id="KAH7112455.1"/>
    </source>
</evidence>
<feature type="region of interest" description="Disordered" evidence="8">
    <location>
        <begin position="153"/>
        <end position="216"/>
    </location>
</feature>
<reference evidence="9" key="1">
    <citation type="journal article" date="2021" name="Nat. Commun.">
        <title>Genetic determinants of endophytism in the Arabidopsis root mycobiome.</title>
        <authorList>
            <person name="Mesny F."/>
            <person name="Miyauchi S."/>
            <person name="Thiergart T."/>
            <person name="Pickel B."/>
            <person name="Atanasova L."/>
            <person name="Karlsson M."/>
            <person name="Huettel B."/>
            <person name="Barry K.W."/>
            <person name="Haridas S."/>
            <person name="Chen C."/>
            <person name="Bauer D."/>
            <person name="Andreopoulos W."/>
            <person name="Pangilinan J."/>
            <person name="LaButti K."/>
            <person name="Riley R."/>
            <person name="Lipzen A."/>
            <person name="Clum A."/>
            <person name="Drula E."/>
            <person name="Henrissat B."/>
            <person name="Kohler A."/>
            <person name="Grigoriev I.V."/>
            <person name="Martin F.M."/>
            <person name="Hacquard S."/>
        </authorList>
    </citation>
    <scope>NUCLEOTIDE SEQUENCE</scope>
    <source>
        <strain evidence="9">MPI-CAGE-CH-0243</strain>
    </source>
</reference>
<comment type="caution">
    <text evidence="9">The sequence shown here is derived from an EMBL/GenBank/DDBJ whole genome shotgun (WGS) entry which is preliminary data.</text>
</comment>
<evidence type="ECO:0000256" key="6">
    <source>
        <dbReference type="PIRNR" id="PIRNR015952"/>
    </source>
</evidence>
<evidence type="ECO:0000256" key="3">
    <source>
        <dbReference type="ARBA" id="ARBA00008105"/>
    </source>
</evidence>
<keyword evidence="4 6" id="KW-0698">rRNA processing</keyword>
<evidence type="ECO:0000256" key="7">
    <source>
        <dbReference type="SAM" id="Coils"/>
    </source>
</evidence>
<dbReference type="PANTHER" id="PTHR12838">
    <property type="entry name" value="U3 SMALL NUCLEOLAR RNA-ASSOCIATED PROTEIN 11"/>
    <property type="match status" value="1"/>
</dbReference>
<organism evidence="9 10">
    <name type="scientific">Dendryphion nanum</name>
    <dbReference type="NCBI Taxonomy" id="256645"/>
    <lineage>
        <taxon>Eukaryota</taxon>
        <taxon>Fungi</taxon>
        <taxon>Dikarya</taxon>
        <taxon>Ascomycota</taxon>
        <taxon>Pezizomycotina</taxon>
        <taxon>Dothideomycetes</taxon>
        <taxon>Pleosporomycetidae</taxon>
        <taxon>Pleosporales</taxon>
        <taxon>Torulaceae</taxon>
        <taxon>Dendryphion</taxon>
    </lineage>
</organism>
<protein>
    <recommendedName>
        <fullName evidence="6">U3 small nucleolar RNA-associated protein 11</fullName>
        <shortName evidence="6">U3 snoRNA-associated protein 11</shortName>
    </recommendedName>
</protein>
<evidence type="ECO:0000256" key="1">
    <source>
        <dbReference type="ARBA" id="ARBA00004099"/>
    </source>
</evidence>